<reference evidence="3" key="1">
    <citation type="journal article" date="2011" name="Nature">
        <title>Genome sequence and analysis of the tuber crop potato.</title>
        <authorList>
            <consortium name="The Potato Genome Sequencing Consortium"/>
        </authorList>
    </citation>
    <scope>NUCLEOTIDE SEQUENCE [LARGE SCALE GENOMIC DNA]</scope>
    <source>
        <strain evidence="3">cv. DM1-3 516 R44</strain>
    </source>
</reference>
<evidence type="ECO:0000313" key="3">
    <source>
        <dbReference type="Proteomes" id="UP000011115"/>
    </source>
</evidence>
<evidence type="ECO:0000313" key="2">
    <source>
        <dbReference type="EnsemblPlants" id="PGSC0003DMT400092729"/>
    </source>
</evidence>
<dbReference type="AlphaFoldDB" id="M1DQF1"/>
<dbReference type="HOGENOM" id="CLU_2214692_0_0_1"/>
<dbReference type="Proteomes" id="UP000011115">
    <property type="component" value="Unassembled WGS sequence"/>
</dbReference>
<organism evidence="2 3">
    <name type="scientific">Solanum tuberosum</name>
    <name type="common">Potato</name>
    <dbReference type="NCBI Taxonomy" id="4113"/>
    <lineage>
        <taxon>Eukaryota</taxon>
        <taxon>Viridiplantae</taxon>
        <taxon>Streptophyta</taxon>
        <taxon>Embryophyta</taxon>
        <taxon>Tracheophyta</taxon>
        <taxon>Spermatophyta</taxon>
        <taxon>Magnoliopsida</taxon>
        <taxon>eudicotyledons</taxon>
        <taxon>Gunneridae</taxon>
        <taxon>Pentapetalae</taxon>
        <taxon>asterids</taxon>
        <taxon>lamiids</taxon>
        <taxon>Solanales</taxon>
        <taxon>Solanaceae</taxon>
        <taxon>Solanoideae</taxon>
        <taxon>Solaneae</taxon>
        <taxon>Solanum</taxon>
    </lineage>
</organism>
<proteinExistence type="predicted"/>
<name>M1DQF1_SOLTU</name>
<sequence length="107" mass="12105">MTLLCELCRVVVIGKDGQCENPCIFQEYFDSITFDLMIQHYGDDLLMSVIKDRHEANSRDLEWNLDPDTNLPDLGSDSDLDQDSNLPPDDPVREATDLSSFSIRAPV</sequence>
<feature type="compositionally biased region" description="Polar residues" evidence="1">
    <location>
        <begin position="97"/>
        <end position="107"/>
    </location>
</feature>
<dbReference type="InParanoid" id="M1DQF1"/>
<protein>
    <submittedName>
        <fullName evidence="2">Uncharacterized protein</fullName>
    </submittedName>
</protein>
<evidence type="ECO:0000256" key="1">
    <source>
        <dbReference type="SAM" id="MobiDB-lite"/>
    </source>
</evidence>
<accession>M1DQF1</accession>
<keyword evidence="3" id="KW-1185">Reference proteome</keyword>
<reference evidence="2" key="2">
    <citation type="submission" date="2015-06" db="UniProtKB">
        <authorList>
            <consortium name="EnsemblPlants"/>
        </authorList>
    </citation>
    <scope>IDENTIFICATION</scope>
    <source>
        <strain evidence="2">DM1-3 516 R44</strain>
    </source>
</reference>
<feature type="region of interest" description="Disordered" evidence="1">
    <location>
        <begin position="61"/>
        <end position="107"/>
    </location>
</feature>
<dbReference type="EnsemblPlants" id="PGSC0003DMT400092729">
    <property type="protein sequence ID" value="PGSC0003DMT400092729"/>
    <property type="gene ID" value="PGSC0003DMG400042300"/>
</dbReference>
<dbReference type="PaxDb" id="4113-PGSC0003DMT400092729"/>
<dbReference type="Gramene" id="PGSC0003DMT400092729">
    <property type="protein sequence ID" value="PGSC0003DMT400092729"/>
    <property type="gene ID" value="PGSC0003DMG400042300"/>
</dbReference>